<evidence type="ECO:0000313" key="2">
    <source>
        <dbReference type="Proteomes" id="UP001157418"/>
    </source>
</evidence>
<organism evidence="1 2">
    <name type="scientific">Lactuca virosa</name>
    <dbReference type="NCBI Taxonomy" id="75947"/>
    <lineage>
        <taxon>Eukaryota</taxon>
        <taxon>Viridiplantae</taxon>
        <taxon>Streptophyta</taxon>
        <taxon>Embryophyta</taxon>
        <taxon>Tracheophyta</taxon>
        <taxon>Spermatophyta</taxon>
        <taxon>Magnoliopsida</taxon>
        <taxon>eudicotyledons</taxon>
        <taxon>Gunneridae</taxon>
        <taxon>Pentapetalae</taxon>
        <taxon>asterids</taxon>
        <taxon>campanulids</taxon>
        <taxon>Asterales</taxon>
        <taxon>Asteraceae</taxon>
        <taxon>Cichorioideae</taxon>
        <taxon>Cichorieae</taxon>
        <taxon>Lactucinae</taxon>
        <taxon>Lactuca</taxon>
    </lineage>
</organism>
<evidence type="ECO:0000313" key="1">
    <source>
        <dbReference type="EMBL" id="CAH1452813.1"/>
    </source>
</evidence>
<dbReference type="PANTHER" id="PTHR13265:SF0">
    <property type="entry name" value="HPR1"/>
    <property type="match status" value="1"/>
</dbReference>
<dbReference type="GO" id="GO:0006406">
    <property type="term" value="P:mRNA export from nucleus"/>
    <property type="evidence" value="ECO:0007669"/>
    <property type="project" value="TreeGrafter"/>
</dbReference>
<gene>
    <name evidence="1" type="ORF">LVIROSA_LOCUS38100</name>
</gene>
<accession>A0AAU9PR21</accession>
<name>A0AAU9PR21_9ASTR</name>
<dbReference type="Proteomes" id="UP001157418">
    <property type="component" value="Unassembled WGS sequence"/>
</dbReference>
<reference evidence="1 2" key="1">
    <citation type="submission" date="2022-01" db="EMBL/GenBank/DDBJ databases">
        <authorList>
            <person name="Xiong W."/>
            <person name="Schranz E."/>
        </authorList>
    </citation>
    <scope>NUCLEOTIDE SEQUENCE [LARGE SCALE GENOMIC DNA]</scope>
</reference>
<proteinExistence type="predicted"/>
<keyword evidence="2" id="KW-1185">Reference proteome</keyword>
<sequence length="203" mass="22897">MDPSESYMRQTKLVQDENQLLENILRTLLQELVSAAVQSGKHTMHYGASIDDGDNTEGQVPRLLGGKIFQLLEDLTEMSTMRNCEDVFGYIESKQDILGKPKLFAKGKLVILRTCSQLLLRLSKSNDVYSTSFSDDIIISFACTTVNIKGVFNVSNETKYQKQAPDGISIDFKFYQTFWSLQAPGKNEKDLPSETMVSRDFKS</sequence>
<dbReference type="Pfam" id="PF11957">
    <property type="entry name" value="efThoc1"/>
    <property type="match status" value="1"/>
</dbReference>
<dbReference type="GO" id="GO:0000445">
    <property type="term" value="C:THO complex part of transcription export complex"/>
    <property type="evidence" value="ECO:0007669"/>
    <property type="project" value="TreeGrafter"/>
</dbReference>
<dbReference type="AlphaFoldDB" id="A0AAU9PR21"/>
<comment type="caution">
    <text evidence="1">The sequence shown here is derived from an EMBL/GenBank/DDBJ whole genome shotgun (WGS) entry which is preliminary data.</text>
</comment>
<dbReference type="InterPro" id="IPR021861">
    <property type="entry name" value="THO_THOC1"/>
</dbReference>
<protein>
    <submittedName>
        <fullName evidence="1">Uncharacterized protein</fullName>
    </submittedName>
</protein>
<dbReference type="EMBL" id="CAKMRJ010005745">
    <property type="protein sequence ID" value="CAH1452813.1"/>
    <property type="molecule type" value="Genomic_DNA"/>
</dbReference>
<dbReference type="PANTHER" id="PTHR13265">
    <property type="entry name" value="THO COMPLEX SUBUNIT 1"/>
    <property type="match status" value="1"/>
</dbReference>